<gene>
    <name evidence="2" type="primary">fba_3</name>
    <name evidence="2" type="ORF">NCTC13645_01292</name>
</gene>
<sequence>MITNGVDMLQKARAEHYAVPAFNVNNLEWAKAILLACEKCNHQ</sequence>
<dbReference type="GO" id="GO:0005975">
    <property type="term" value="P:carbohydrate metabolic process"/>
    <property type="evidence" value="ECO:0007669"/>
    <property type="project" value="InterPro"/>
</dbReference>
<keyword evidence="2" id="KW-0456">Lyase</keyword>
<organism evidence="2 3">
    <name type="scientific">Weissella viridescens</name>
    <name type="common">Lactobacillus viridescens</name>
    <dbReference type="NCBI Taxonomy" id="1629"/>
    <lineage>
        <taxon>Bacteria</taxon>
        <taxon>Bacillati</taxon>
        <taxon>Bacillota</taxon>
        <taxon>Bacilli</taxon>
        <taxon>Lactobacillales</taxon>
        <taxon>Lactobacillaceae</taxon>
        <taxon>Weissella</taxon>
    </lineage>
</organism>
<evidence type="ECO:0000256" key="1">
    <source>
        <dbReference type="ARBA" id="ARBA00001947"/>
    </source>
</evidence>
<dbReference type="EC" id="4.1.2.13" evidence="2"/>
<dbReference type="InterPro" id="IPR013785">
    <property type="entry name" value="Aldolase_TIM"/>
</dbReference>
<dbReference type="InterPro" id="IPR000771">
    <property type="entry name" value="FBA_II"/>
</dbReference>
<dbReference type="Gene3D" id="3.20.20.70">
    <property type="entry name" value="Aldolase class I"/>
    <property type="match status" value="1"/>
</dbReference>
<evidence type="ECO:0000313" key="2">
    <source>
        <dbReference type="EMBL" id="SUP59041.1"/>
    </source>
</evidence>
<dbReference type="Pfam" id="PF01116">
    <property type="entry name" value="F_bP_aldolase"/>
    <property type="match status" value="1"/>
</dbReference>
<dbReference type="SUPFAM" id="SSF51569">
    <property type="entry name" value="Aldolase"/>
    <property type="match status" value="1"/>
</dbReference>
<evidence type="ECO:0000313" key="3">
    <source>
        <dbReference type="Proteomes" id="UP000254621"/>
    </source>
</evidence>
<dbReference type="AlphaFoldDB" id="A0A380P1F1"/>
<protein>
    <submittedName>
        <fullName evidence="2">Fructose-bisphosphate aldolase</fullName>
        <ecNumber evidence="2">4.1.2.13</ecNumber>
    </submittedName>
</protein>
<proteinExistence type="predicted"/>
<comment type="cofactor">
    <cofactor evidence="1">
        <name>Zn(2+)</name>
        <dbReference type="ChEBI" id="CHEBI:29105"/>
    </cofactor>
</comment>
<dbReference type="GO" id="GO:0008270">
    <property type="term" value="F:zinc ion binding"/>
    <property type="evidence" value="ECO:0007669"/>
    <property type="project" value="InterPro"/>
</dbReference>
<dbReference type="Proteomes" id="UP000254621">
    <property type="component" value="Unassembled WGS sequence"/>
</dbReference>
<dbReference type="EMBL" id="UHIV01000004">
    <property type="protein sequence ID" value="SUP59041.1"/>
    <property type="molecule type" value="Genomic_DNA"/>
</dbReference>
<reference evidence="2 3" key="1">
    <citation type="submission" date="2018-06" db="EMBL/GenBank/DDBJ databases">
        <authorList>
            <consortium name="Pathogen Informatics"/>
            <person name="Doyle S."/>
        </authorList>
    </citation>
    <scope>NUCLEOTIDE SEQUENCE [LARGE SCALE GENOMIC DNA]</scope>
    <source>
        <strain evidence="2 3">NCTC13645</strain>
    </source>
</reference>
<dbReference type="GO" id="GO:0004332">
    <property type="term" value="F:fructose-bisphosphate aldolase activity"/>
    <property type="evidence" value="ECO:0007669"/>
    <property type="project" value="UniProtKB-EC"/>
</dbReference>
<name>A0A380P1F1_WEIVI</name>
<accession>A0A380P1F1</accession>